<organism evidence="1 2">
    <name type="scientific">Motilimonas pumila</name>
    <dbReference type="NCBI Taxonomy" id="2303987"/>
    <lineage>
        <taxon>Bacteria</taxon>
        <taxon>Pseudomonadati</taxon>
        <taxon>Pseudomonadota</taxon>
        <taxon>Gammaproteobacteria</taxon>
        <taxon>Alteromonadales</taxon>
        <taxon>Alteromonadales genera incertae sedis</taxon>
        <taxon>Motilimonas</taxon>
    </lineage>
</organism>
<accession>A0A418Y9F2</accession>
<dbReference type="EMBL" id="QZCH01000055">
    <property type="protein sequence ID" value="RJG37159.1"/>
    <property type="molecule type" value="Genomic_DNA"/>
</dbReference>
<reference evidence="1 2" key="1">
    <citation type="submission" date="2018-09" db="EMBL/GenBank/DDBJ databases">
        <authorList>
            <person name="Wang F."/>
        </authorList>
    </citation>
    <scope>NUCLEOTIDE SEQUENCE [LARGE SCALE GENOMIC DNA]</scope>
    <source>
        <strain evidence="1 2">PLHSC7-2</strain>
    </source>
</reference>
<reference evidence="1 2" key="2">
    <citation type="submission" date="2019-01" db="EMBL/GenBank/DDBJ databases">
        <title>Motilimonas pumilus sp. nov., isolated from the gut of sea cucumber (Apostichopus japonicus).</title>
        <authorList>
            <person name="Wang F.-Q."/>
            <person name="Ren L.-H."/>
            <person name="Lin Y.-W."/>
            <person name="Sun G.-H."/>
            <person name="Du Z.-J."/>
            <person name="Zhao J.-X."/>
            <person name="Liu X.-J."/>
            <person name="Liu L.-J."/>
        </authorList>
    </citation>
    <scope>NUCLEOTIDE SEQUENCE [LARGE SCALE GENOMIC DNA]</scope>
    <source>
        <strain evidence="1 2">PLHSC7-2</strain>
    </source>
</reference>
<dbReference type="Proteomes" id="UP000283255">
    <property type="component" value="Unassembled WGS sequence"/>
</dbReference>
<evidence type="ECO:0000313" key="2">
    <source>
        <dbReference type="Proteomes" id="UP000283255"/>
    </source>
</evidence>
<proteinExistence type="predicted"/>
<sequence>MFKSINQYGSEAYRAEQAKMLPINKLTLLAQPLQKSQCLSQAIPGRWLNLNELKKIQSVDKELIAQGQEKAMKIAESSRCNPMRFDSEIFRLPTLGRFSLLHDILVALKGLGRIGTYTMPPLSILAALVGGGAAHSSGELFWEWFLFFLVYSNLIMSLPCVIAFKGIPLFEKLLGPKIYGDIKPRYEFNRVTGRVKIYHAKTGELLHDFPFTECVAETWAQVGYQGIVVKNTLNLRHYQNAKACIKGGGFGDEYRLTDTYATWNFIQCYMDTSQPLPDIPAFEIWRSSDPATITRDRITQRNPRFWRDMTQEEAQALFDKQAAINLAQPEPISSH</sequence>
<name>A0A418Y9F2_9GAMM</name>
<protein>
    <submittedName>
        <fullName evidence="1">Uncharacterized protein</fullName>
    </submittedName>
</protein>
<keyword evidence="2" id="KW-1185">Reference proteome</keyword>
<dbReference type="AlphaFoldDB" id="A0A418Y9F2"/>
<gene>
    <name evidence="1" type="ORF">D1Z90_19950</name>
</gene>
<evidence type="ECO:0000313" key="1">
    <source>
        <dbReference type="EMBL" id="RJG37159.1"/>
    </source>
</evidence>
<comment type="caution">
    <text evidence="1">The sequence shown here is derived from an EMBL/GenBank/DDBJ whole genome shotgun (WGS) entry which is preliminary data.</text>
</comment>